<gene>
    <name evidence="2" type="ORF">TRM7615_01019</name>
</gene>
<organism evidence="2 3">
    <name type="scientific">Falsiruegeria mediterranea M17</name>
    <dbReference type="NCBI Taxonomy" id="1200281"/>
    <lineage>
        <taxon>Bacteria</taxon>
        <taxon>Pseudomonadati</taxon>
        <taxon>Pseudomonadota</taxon>
        <taxon>Alphaproteobacteria</taxon>
        <taxon>Rhodobacterales</taxon>
        <taxon>Roseobacteraceae</taxon>
        <taxon>Falsiruegeria</taxon>
    </lineage>
</organism>
<proteinExistence type="predicted"/>
<evidence type="ECO:0000256" key="1">
    <source>
        <dbReference type="SAM" id="MobiDB-lite"/>
    </source>
</evidence>
<dbReference type="RefSeq" id="WP_108785801.1">
    <property type="nucleotide sequence ID" value="NZ_ONZG01000002.1"/>
</dbReference>
<protein>
    <submittedName>
        <fullName evidence="2">Uncharacterized protein</fullName>
    </submittedName>
</protein>
<reference evidence="3" key="1">
    <citation type="submission" date="2018-03" db="EMBL/GenBank/DDBJ databases">
        <authorList>
            <person name="Rodrigo-Torres L."/>
            <person name="Arahal R. D."/>
            <person name="Lucena T."/>
        </authorList>
    </citation>
    <scope>NUCLEOTIDE SEQUENCE [LARGE SCALE GENOMIC DNA]</scope>
    <source>
        <strain evidence="3">CECT 7615</strain>
    </source>
</reference>
<dbReference type="EMBL" id="ONZG01000002">
    <property type="protein sequence ID" value="SPJ27529.1"/>
    <property type="molecule type" value="Genomic_DNA"/>
</dbReference>
<evidence type="ECO:0000313" key="3">
    <source>
        <dbReference type="Proteomes" id="UP000244898"/>
    </source>
</evidence>
<keyword evidence="3" id="KW-1185">Reference proteome</keyword>
<dbReference type="OrthoDB" id="9953511at2"/>
<dbReference type="Proteomes" id="UP000244898">
    <property type="component" value="Unassembled WGS sequence"/>
</dbReference>
<dbReference type="AlphaFoldDB" id="A0A2R8C516"/>
<sequence>MFFPFVYRRSGLNPMHSPDLTDMRRAILEEDDDGPDGGFYLSQHADPKNANATQADLRRPM</sequence>
<feature type="region of interest" description="Disordered" evidence="1">
    <location>
        <begin position="28"/>
        <end position="61"/>
    </location>
</feature>
<name>A0A2R8C516_9RHOB</name>
<evidence type="ECO:0000313" key="2">
    <source>
        <dbReference type="EMBL" id="SPJ27529.1"/>
    </source>
</evidence>
<accession>A0A2R8C516</accession>